<accession>A0ACC1KVZ5</accession>
<evidence type="ECO:0000313" key="2">
    <source>
        <dbReference type="Proteomes" id="UP001140087"/>
    </source>
</evidence>
<organism evidence="1 2">
    <name type="scientific">Coemansia helicoidea</name>
    <dbReference type="NCBI Taxonomy" id="1286919"/>
    <lineage>
        <taxon>Eukaryota</taxon>
        <taxon>Fungi</taxon>
        <taxon>Fungi incertae sedis</taxon>
        <taxon>Zoopagomycota</taxon>
        <taxon>Kickxellomycotina</taxon>
        <taxon>Kickxellomycetes</taxon>
        <taxon>Kickxellales</taxon>
        <taxon>Kickxellaceae</taxon>
        <taxon>Coemansia</taxon>
    </lineage>
</organism>
<gene>
    <name evidence="1" type="ORF">H4R21_004759</name>
</gene>
<name>A0ACC1KVZ5_9FUNG</name>
<dbReference type="Proteomes" id="UP001140087">
    <property type="component" value="Unassembled WGS sequence"/>
</dbReference>
<feature type="non-terminal residue" evidence="1">
    <location>
        <position position="603"/>
    </location>
</feature>
<dbReference type="EMBL" id="JANBUN010001906">
    <property type="protein sequence ID" value="KAJ2796329.1"/>
    <property type="molecule type" value="Genomic_DNA"/>
</dbReference>
<proteinExistence type="predicted"/>
<keyword evidence="2" id="KW-1185">Reference proteome</keyword>
<evidence type="ECO:0000313" key="1">
    <source>
        <dbReference type="EMBL" id="KAJ2796329.1"/>
    </source>
</evidence>
<comment type="caution">
    <text evidence="1">The sequence shown here is derived from an EMBL/GenBank/DDBJ whole genome shotgun (WGS) entry which is preliminary data.</text>
</comment>
<protein>
    <submittedName>
        <fullName evidence="1">Uncharacterized protein</fullName>
    </submittedName>
</protein>
<sequence length="603" mass="62952">VVDAVAAAAHATIEYAADLEQALHRAAVGMAVVETMTSAVRLGQVAAQLEDLERKVQDLVRYGWAIQRAWNRHVVTPESVHRAGGGVFPDQYLGTLEPWPATLGMALARVRARAAKVHGVPADQAADQAADVTVDPTVWSTGYVLEKAKAERCKRRQSDAWLDAVRGPSTTAVDVQGRTALHHAAVSADDVQWLRRFNLADVQALWQMGAGRRAPSLAALDVVGDSALTIAARAGNAAAVRYIVNDSGLDAAAVSLADAALVAFAAGHANSAGVIVERLAAFPEQAALVMRMAVFYGLAGLYDAVCAALDAAGARAYMSAEAALELSVRGAVGGSLLHLAALGGRVEMVRAALRQGPLRSAAPNAHARDAAGLTALDIANYFGFRACADELLAAAPPDDAPVPDGTLAESRALQPPGPAAWPARPAMSAVFVTLGANDERRHAPPLTLDSDALRHALDAAGLPSSTHLLLRIELLEDEYGADTASDAYTADVSTLLDAPSAHAASPTPGAQTWQPPALLYSVCPERAVLRLDLVALADHVLAPRSEPRLVARALVALPPTFLPAFSEREPGRFLPMCVTGGSHLQAVFHAMATGDAIGEANLE</sequence>
<feature type="non-terminal residue" evidence="1">
    <location>
        <position position="1"/>
    </location>
</feature>
<reference evidence="1" key="1">
    <citation type="submission" date="2022-07" db="EMBL/GenBank/DDBJ databases">
        <title>Phylogenomic reconstructions and comparative analyses of Kickxellomycotina fungi.</title>
        <authorList>
            <person name="Reynolds N.K."/>
            <person name="Stajich J.E."/>
            <person name="Barry K."/>
            <person name="Grigoriev I.V."/>
            <person name="Crous P."/>
            <person name="Smith M.E."/>
        </authorList>
    </citation>
    <scope>NUCLEOTIDE SEQUENCE</scope>
    <source>
        <strain evidence="1">BCRC 34780</strain>
    </source>
</reference>